<evidence type="ECO:0000256" key="1">
    <source>
        <dbReference type="SAM" id="MobiDB-lite"/>
    </source>
</evidence>
<feature type="non-terminal residue" evidence="2">
    <location>
        <position position="1"/>
    </location>
</feature>
<accession>A0A392R597</accession>
<reference evidence="2 3" key="1">
    <citation type="journal article" date="2018" name="Front. Plant Sci.">
        <title>Red Clover (Trifolium pratense) and Zigzag Clover (T. medium) - A Picture of Genomic Similarities and Differences.</title>
        <authorList>
            <person name="Dluhosova J."/>
            <person name="Istvanek J."/>
            <person name="Nedelnik J."/>
            <person name="Repkova J."/>
        </authorList>
    </citation>
    <scope>NUCLEOTIDE SEQUENCE [LARGE SCALE GENOMIC DNA]</scope>
    <source>
        <strain evidence="3">cv. 10/8</strain>
        <tissue evidence="2">Leaf</tissue>
    </source>
</reference>
<dbReference type="EMBL" id="LXQA010189728">
    <property type="protein sequence ID" value="MCI31753.1"/>
    <property type="molecule type" value="Genomic_DNA"/>
</dbReference>
<organism evidence="2 3">
    <name type="scientific">Trifolium medium</name>
    <dbReference type="NCBI Taxonomy" id="97028"/>
    <lineage>
        <taxon>Eukaryota</taxon>
        <taxon>Viridiplantae</taxon>
        <taxon>Streptophyta</taxon>
        <taxon>Embryophyta</taxon>
        <taxon>Tracheophyta</taxon>
        <taxon>Spermatophyta</taxon>
        <taxon>Magnoliopsida</taxon>
        <taxon>eudicotyledons</taxon>
        <taxon>Gunneridae</taxon>
        <taxon>Pentapetalae</taxon>
        <taxon>rosids</taxon>
        <taxon>fabids</taxon>
        <taxon>Fabales</taxon>
        <taxon>Fabaceae</taxon>
        <taxon>Papilionoideae</taxon>
        <taxon>50 kb inversion clade</taxon>
        <taxon>NPAAA clade</taxon>
        <taxon>Hologalegina</taxon>
        <taxon>IRL clade</taxon>
        <taxon>Trifolieae</taxon>
        <taxon>Trifolium</taxon>
    </lineage>
</organism>
<dbReference type="AlphaFoldDB" id="A0A392R597"/>
<dbReference type="Proteomes" id="UP000265520">
    <property type="component" value="Unassembled WGS sequence"/>
</dbReference>
<evidence type="ECO:0000313" key="2">
    <source>
        <dbReference type="EMBL" id="MCI31753.1"/>
    </source>
</evidence>
<evidence type="ECO:0000313" key="3">
    <source>
        <dbReference type="Proteomes" id="UP000265520"/>
    </source>
</evidence>
<sequence>QLENAVLIKLIMESEDINLGYLLQEDIKRIASSDVAVFTLGHCNLITALCRHNKVPEEGEDDGVLEPVKGLDVKYYQSRFKSGPVNNRGDNGGQGENEEEGEDQGMSDVMEEIDRFDESAIPTQQQQGSGSGWPYSHSEHELASLLHNLDINT</sequence>
<feature type="region of interest" description="Disordered" evidence="1">
    <location>
        <begin position="79"/>
        <end position="137"/>
    </location>
</feature>
<proteinExistence type="predicted"/>
<protein>
    <submittedName>
        <fullName evidence="2">Uncharacterized protein</fullName>
    </submittedName>
</protein>
<comment type="caution">
    <text evidence="2">The sequence shown here is derived from an EMBL/GenBank/DDBJ whole genome shotgun (WGS) entry which is preliminary data.</text>
</comment>
<name>A0A392R597_9FABA</name>
<feature type="non-terminal residue" evidence="2">
    <location>
        <position position="153"/>
    </location>
</feature>
<feature type="compositionally biased region" description="Acidic residues" evidence="1">
    <location>
        <begin position="96"/>
        <end position="111"/>
    </location>
</feature>
<keyword evidence="3" id="KW-1185">Reference proteome</keyword>